<keyword evidence="2" id="KW-1185">Reference proteome</keyword>
<name>A0A2M9XX29_9LEPT</name>
<dbReference type="RefSeq" id="WP_100792196.1">
    <property type="nucleotide sequence ID" value="NZ_NPDQ01000011.1"/>
</dbReference>
<comment type="caution">
    <text evidence="1">The sequence shown here is derived from an EMBL/GenBank/DDBJ whole genome shotgun (WGS) entry which is preliminary data.</text>
</comment>
<organism evidence="1 2">
    <name type="scientific">Leptospira brenneri</name>
    <dbReference type="NCBI Taxonomy" id="2023182"/>
    <lineage>
        <taxon>Bacteria</taxon>
        <taxon>Pseudomonadati</taxon>
        <taxon>Spirochaetota</taxon>
        <taxon>Spirochaetia</taxon>
        <taxon>Leptospirales</taxon>
        <taxon>Leptospiraceae</taxon>
        <taxon>Leptospira</taxon>
    </lineage>
</organism>
<dbReference type="Proteomes" id="UP000297891">
    <property type="component" value="Unassembled WGS sequence"/>
</dbReference>
<reference evidence="1" key="1">
    <citation type="journal article" date="2019" name="PLoS Negl. Trop. Dis.">
        <title>Revisiting the worldwide diversity of Leptospira species in the environment.</title>
        <authorList>
            <person name="Vincent A.T."/>
            <person name="Schiettekatte O."/>
            <person name="Bourhy P."/>
            <person name="Veyrier F.J."/>
            <person name="Picardeau M."/>
        </authorList>
    </citation>
    <scope>NUCLEOTIDE SEQUENCE [LARGE SCALE GENOMIC DNA]</scope>
    <source>
        <strain evidence="1">201800277</strain>
    </source>
</reference>
<dbReference type="AlphaFoldDB" id="A0A2M9XX29"/>
<proteinExistence type="predicted"/>
<dbReference type="EMBL" id="RQFP01000008">
    <property type="protein sequence ID" value="TGK93036.1"/>
    <property type="molecule type" value="Genomic_DNA"/>
</dbReference>
<gene>
    <name evidence="1" type="ORF">EHQ30_12480</name>
</gene>
<evidence type="ECO:0000313" key="2">
    <source>
        <dbReference type="Proteomes" id="UP000297891"/>
    </source>
</evidence>
<evidence type="ECO:0000313" key="1">
    <source>
        <dbReference type="EMBL" id="TGK93036.1"/>
    </source>
</evidence>
<accession>A0A2M9XX29</accession>
<sequence length="124" mass="14003">MKRKFTVGFILIFLAYLGCKSSVFGFCTSAEKFVERASIPPCHQTAESEKNSADSCDCPITHEELQSSSGPDFPIWKQIKFTVWNEFTVLKPQVLLGGPSRKWLVLSSFHSPPYFPTQTVRLLI</sequence>
<dbReference type="OrthoDB" id="332185at2"/>
<protein>
    <submittedName>
        <fullName evidence="1">Uncharacterized protein</fullName>
    </submittedName>
</protein>